<dbReference type="InterPro" id="IPR010982">
    <property type="entry name" value="Lambda_DNA-bd_dom_sf"/>
</dbReference>
<dbReference type="AlphaFoldDB" id="A0A6N1VHT4"/>
<gene>
    <name evidence="1" type="ORF">HTY61_04850</name>
</gene>
<dbReference type="InterPro" id="IPR001387">
    <property type="entry name" value="Cro/C1-type_HTH"/>
</dbReference>
<evidence type="ECO:0000313" key="2">
    <source>
        <dbReference type="Proteomes" id="UP000509367"/>
    </source>
</evidence>
<dbReference type="Gene3D" id="1.10.260.40">
    <property type="entry name" value="lambda repressor-like DNA-binding domains"/>
    <property type="match status" value="1"/>
</dbReference>
<reference evidence="1 2" key="1">
    <citation type="submission" date="2020-06" db="EMBL/GenBank/DDBJ databases">
        <title>Oricola thermophila sp. nov. isolated from a tidal sediments.</title>
        <authorList>
            <person name="Kwon K.K."/>
            <person name="Yang S.-H."/>
            <person name="Park M.-J."/>
        </authorList>
    </citation>
    <scope>NUCLEOTIDE SEQUENCE [LARGE SCALE GENOMIC DNA]</scope>
    <source>
        <strain evidence="1 2">MEBiC13590</strain>
    </source>
</reference>
<dbReference type="GO" id="GO:0003677">
    <property type="term" value="F:DNA binding"/>
    <property type="evidence" value="ECO:0007669"/>
    <property type="project" value="InterPro"/>
</dbReference>
<evidence type="ECO:0000313" key="1">
    <source>
        <dbReference type="EMBL" id="QKV20536.1"/>
    </source>
</evidence>
<name>A0A6N1VHT4_9HYPH</name>
<sequence>MSPFNVELIGFFEGTEGDERDLHERFADFHHRGEWFKKEGDLARWCDGIAGRGLNNSAIVHLRKYLKAKRGRLTSLANGIGVRPGTISQWDRIPADRVFAVSRLTGIPIEELRPDLVNACDDGRAA</sequence>
<dbReference type="KEGG" id="orm:HTY61_04850"/>
<dbReference type="SUPFAM" id="SSF47413">
    <property type="entry name" value="lambda repressor-like DNA-binding domains"/>
    <property type="match status" value="1"/>
</dbReference>
<dbReference type="InterPro" id="IPR031856">
    <property type="entry name" value="YdaS_toxin-like"/>
</dbReference>
<dbReference type="EMBL" id="CP054836">
    <property type="protein sequence ID" value="QKV20536.1"/>
    <property type="molecule type" value="Genomic_DNA"/>
</dbReference>
<dbReference type="CDD" id="cd00093">
    <property type="entry name" value="HTH_XRE"/>
    <property type="match status" value="1"/>
</dbReference>
<protein>
    <submittedName>
        <fullName evidence="1">Helix-turn-helix domain-containing protein</fullName>
    </submittedName>
</protein>
<dbReference type="Pfam" id="PF15943">
    <property type="entry name" value="YdaS_toxin"/>
    <property type="match status" value="1"/>
</dbReference>
<keyword evidence="2" id="KW-1185">Reference proteome</keyword>
<accession>A0A6N1VHT4</accession>
<dbReference type="Proteomes" id="UP000509367">
    <property type="component" value="Chromosome"/>
</dbReference>
<proteinExistence type="predicted"/>
<organism evidence="1 2">
    <name type="scientific">Oricola thermophila</name>
    <dbReference type="NCBI Taxonomy" id="2742145"/>
    <lineage>
        <taxon>Bacteria</taxon>
        <taxon>Pseudomonadati</taxon>
        <taxon>Pseudomonadota</taxon>
        <taxon>Alphaproteobacteria</taxon>
        <taxon>Hyphomicrobiales</taxon>
        <taxon>Ahrensiaceae</taxon>
        <taxon>Oricola</taxon>
    </lineage>
</organism>